<reference evidence="1" key="2">
    <citation type="submission" date="2020-11" db="EMBL/GenBank/DDBJ databases">
        <authorList>
            <person name="McCartney M.A."/>
            <person name="Auch B."/>
            <person name="Kono T."/>
            <person name="Mallez S."/>
            <person name="Becker A."/>
            <person name="Gohl D.M."/>
            <person name="Silverstein K.A.T."/>
            <person name="Koren S."/>
            <person name="Bechman K.B."/>
            <person name="Herman A."/>
            <person name="Abrahante J.E."/>
            <person name="Garbe J."/>
        </authorList>
    </citation>
    <scope>NUCLEOTIDE SEQUENCE</scope>
    <source>
        <strain evidence="1">Duluth1</strain>
        <tissue evidence="1">Whole animal</tissue>
    </source>
</reference>
<sequence length="56" mass="6956">MLRRHLHWMLVKKTRRFNFEMLKKPYQQMQREEEKVPVVSFCCLFYYAPGTVAYNI</sequence>
<dbReference type="AlphaFoldDB" id="A0A9D4GLL7"/>
<proteinExistence type="predicted"/>
<organism evidence="1 2">
    <name type="scientific">Dreissena polymorpha</name>
    <name type="common">Zebra mussel</name>
    <name type="synonym">Mytilus polymorpha</name>
    <dbReference type="NCBI Taxonomy" id="45954"/>
    <lineage>
        <taxon>Eukaryota</taxon>
        <taxon>Metazoa</taxon>
        <taxon>Spiralia</taxon>
        <taxon>Lophotrochozoa</taxon>
        <taxon>Mollusca</taxon>
        <taxon>Bivalvia</taxon>
        <taxon>Autobranchia</taxon>
        <taxon>Heteroconchia</taxon>
        <taxon>Euheterodonta</taxon>
        <taxon>Imparidentia</taxon>
        <taxon>Neoheterodontei</taxon>
        <taxon>Myida</taxon>
        <taxon>Dreissenoidea</taxon>
        <taxon>Dreissenidae</taxon>
        <taxon>Dreissena</taxon>
    </lineage>
</organism>
<evidence type="ECO:0000313" key="2">
    <source>
        <dbReference type="Proteomes" id="UP000828390"/>
    </source>
</evidence>
<keyword evidence="2" id="KW-1185">Reference proteome</keyword>
<reference evidence="1" key="1">
    <citation type="journal article" date="2019" name="bioRxiv">
        <title>The Genome of the Zebra Mussel, Dreissena polymorpha: A Resource for Invasive Species Research.</title>
        <authorList>
            <person name="McCartney M.A."/>
            <person name="Auch B."/>
            <person name="Kono T."/>
            <person name="Mallez S."/>
            <person name="Zhang Y."/>
            <person name="Obille A."/>
            <person name="Becker A."/>
            <person name="Abrahante J.E."/>
            <person name="Garbe J."/>
            <person name="Badalamenti J.P."/>
            <person name="Herman A."/>
            <person name="Mangelson H."/>
            <person name="Liachko I."/>
            <person name="Sullivan S."/>
            <person name="Sone E.D."/>
            <person name="Koren S."/>
            <person name="Silverstein K.A.T."/>
            <person name="Beckman K.B."/>
            <person name="Gohl D.M."/>
        </authorList>
    </citation>
    <scope>NUCLEOTIDE SEQUENCE</scope>
    <source>
        <strain evidence="1">Duluth1</strain>
        <tissue evidence="1">Whole animal</tissue>
    </source>
</reference>
<dbReference type="Proteomes" id="UP000828390">
    <property type="component" value="Unassembled WGS sequence"/>
</dbReference>
<comment type="caution">
    <text evidence="1">The sequence shown here is derived from an EMBL/GenBank/DDBJ whole genome shotgun (WGS) entry which is preliminary data.</text>
</comment>
<accession>A0A9D4GLL7</accession>
<protein>
    <submittedName>
        <fullName evidence="1">Uncharacterized protein</fullName>
    </submittedName>
</protein>
<gene>
    <name evidence="1" type="ORF">DPMN_121164</name>
</gene>
<dbReference type="EMBL" id="JAIWYP010000005">
    <property type="protein sequence ID" value="KAH3819429.1"/>
    <property type="molecule type" value="Genomic_DNA"/>
</dbReference>
<evidence type="ECO:0000313" key="1">
    <source>
        <dbReference type="EMBL" id="KAH3819429.1"/>
    </source>
</evidence>
<name>A0A9D4GLL7_DREPO</name>